<organism evidence="11 12">
    <name type="scientific">Cryptococcus depauperatus CBS 7841</name>
    <dbReference type="NCBI Taxonomy" id="1295531"/>
    <lineage>
        <taxon>Eukaryota</taxon>
        <taxon>Fungi</taxon>
        <taxon>Dikarya</taxon>
        <taxon>Basidiomycota</taxon>
        <taxon>Agaricomycotina</taxon>
        <taxon>Tremellomycetes</taxon>
        <taxon>Tremellales</taxon>
        <taxon>Cryptococcaceae</taxon>
        <taxon>Cryptococcus</taxon>
    </lineage>
</organism>
<keyword evidence="4 9" id="KW-0489">Methyltransferase</keyword>
<dbReference type="Pfam" id="PF05148">
    <property type="entry name" value="Methyltransf_8"/>
    <property type="match status" value="2"/>
</dbReference>
<dbReference type="EC" id="2.1.1.-" evidence="9"/>
<dbReference type="Proteomes" id="UP000094043">
    <property type="component" value="Chromosome 4"/>
</dbReference>
<evidence type="ECO:0000256" key="3">
    <source>
        <dbReference type="ARBA" id="ARBA00022552"/>
    </source>
</evidence>
<evidence type="ECO:0000256" key="6">
    <source>
        <dbReference type="ARBA" id="ARBA00022691"/>
    </source>
</evidence>
<dbReference type="FunFam" id="1.10.10.2150:FF:000001">
    <property type="entry name" value="Ribosomal RNA-processing protein 8"/>
    <property type="match status" value="1"/>
</dbReference>
<keyword evidence="5 9" id="KW-0808">Transferase</keyword>
<sequence length="451" mass="49936">MGMSLFPSAFENKLSTAELVLSSSTKVSQASKKRKRFSLPTSNEVTQQANINFEKVLRRFEDRDVKEKDEGQYDMGLSEKKKKSKKNRKEGVGRSNGNNGTRVNEISQVKSLDQGPQAKSAFLKKLKSEKIPLVSKLPEPVQLPIPSQVKSTGTKKLKVSGEGTMTDMQKNMQSKLEEARFRWINEQLYSTPSAEAMAMMQKDPKIFADYHQTHRFLTSAWPNPPLPHLIQLLSTLPTGTIIADLGCGDAGLAKALMPKGKVVLSFDLVGDNGVPGTEELQNASEREMGGWVVEADFLEKVPLPGRLIASDSSPSLLIGANNGNIRKKNTKKVNRCSYSSEIVDVVVCCLSLMGTNWVGGISEACRILKQGGTFHIAEVTSRFISIEAFVQKVESFGFQLEEKSQPSTHFTLFQFTKTTNVPLGSVRGQDGWEERVREGEAILRACVYKKR</sequence>
<protein>
    <recommendedName>
        <fullName evidence="8 9">Ribosomal RNA-processing protein 8</fullName>
        <ecNumber evidence="9">2.1.1.-</ecNumber>
    </recommendedName>
</protein>
<dbReference type="GO" id="GO:0016433">
    <property type="term" value="F:rRNA (adenine) methyltransferase activity"/>
    <property type="evidence" value="ECO:0007669"/>
    <property type="project" value="TreeGrafter"/>
</dbReference>
<accession>A0AAJ8M164</accession>
<comment type="subcellular location">
    <subcellularLocation>
        <location evidence="1 9">Nucleus</location>
        <location evidence="1 9">Nucleolus</location>
    </subcellularLocation>
</comment>
<feature type="region of interest" description="Disordered" evidence="10">
    <location>
        <begin position="23"/>
        <end position="43"/>
    </location>
</feature>
<dbReference type="SUPFAM" id="SSF53335">
    <property type="entry name" value="S-adenosyl-L-methionine-dependent methyltransferases"/>
    <property type="match status" value="1"/>
</dbReference>
<feature type="region of interest" description="Disordered" evidence="10">
    <location>
        <begin position="69"/>
        <end position="114"/>
    </location>
</feature>
<keyword evidence="12" id="KW-1185">Reference proteome</keyword>
<dbReference type="EMBL" id="CP143787">
    <property type="protein sequence ID" value="WVN88735.1"/>
    <property type="molecule type" value="Genomic_DNA"/>
</dbReference>
<evidence type="ECO:0000256" key="4">
    <source>
        <dbReference type="ARBA" id="ARBA00022603"/>
    </source>
</evidence>
<dbReference type="InterPro" id="IPR007823">
    <property type="entry name" value="RRP8"/>
</dbReference>
<dbReference type="InterPro" id="IPR029063">
    <property type="entry name" value="SAM-dependent_MTases_sf"/>
</dbReference>
<keyword evidence="7 9" id="KW-0539">Nucleus</keyword>
<reference evidence="11" key="1">
    <citation type="submission" date="2016-06" db="EMBL/GenBank/DDBJ databases">
        <authorList>
            <person name="Cuomo C."/>
            <person name="Litvintseva A."/>
            <person name="Heitman J."/>
            <person name="Chen Y."/>
            <person name="Sun S."/>
            <person name="Springer D."/>
            <person name="Dromer F."/>
            <person name="Young S."/>
            <person name="Zeng Q."/>
            <person name="Chapman S."/>
            <person name="Gujja S."/>
            <person name="Saif S."/>
            <person name="Birren B."/>
        </authorList>
    </citation>
    <scope>NUCLEOTIDE SEQUENCE</scope>
    <source>
        <strain evidence="11">CBS 7841</strain>
    </source>
</reference>
<dbReference type="AlphaFoldDB" id="A0AAJ8M164"/>
<keyword evidence="6 9" id="KW-0949">S-adenosyl-L-methionine</keyword>
<evidence type="ECO:0000256" key="7">
    <source>
        <dbReference type="ARBA" id="ARBA00023242"/>
    </source>
</evidence>
<evidence type="ECO:0000256" key="8">
    <source>
        <dbReference type="ARBA" id="ARBA00076672"/>
    </source>
</evidence>
<feature type="compositionally biased region" description="Polar residues" evidence="10">
    <location>
        <begin position="95"/>
        <end position="111"/>
    </location>
</feature>
<dbReference type="RefSeq" id="XP_066069435.1">
    <property type="nucleotide sequence ID" value="XM_066213338.1"/>
</dbReference>
<evidence type="ECO:0000256" key="10">
    <source>
        <dbReference type="SAM" id="MobiDB-lite"/>
    </source>
</evidence>
<dbReference type="Gene3D" id="1.10.10.2150">
    <property type="entry name" value="Ribosomal RNA-processing protein 8, N-terminal domain"/>
    <property type="match status" value="1"/>
</dbReference>
<reference evidence="11" key="2">
    <citation type="journal article" date="2022" name="Elife">
        <title>Obligate sexual reproduction of a homothallic fungus closely related to the Cryptococcus pathogenic species complex.</title>
        <authorList>
            <person name="Passer A.R."/>
            <person name="Clancey S.A."/>
            <person name="Shea T."/>
            <person name="David-Palma M."/>
            <person name="Averette A.F."/>
            <person name="Boekhout T."/>
            <person name="Porcel B.M."/>
            <person name="Nowrousian M."/>
            <person name="Cuomo C.A."/>
            <person name="Sun S."/>
            <person name="Heitman J."/>
            <person name="Coelho M.A."/>
        </authorList>
    </citation>
    <scope>NUCLEOTIDE SEQUENCE</scope>
    <source>
        <strain evidence="11">CBS 7841</strain>
    </source>
</reference>
<dbReference type="PANTHER" id="PTHR12787">
    <property type="entry name" value="RIBOSOMAL RNA-PROCESSING PROTEIN 8"/>
    <property type="match status" value="1"/>
</dbReference>
<dbReference type="KEGG" id="cdep:91088158"/>
<dbReference type="GO" id="GO:0042273">
    <property type="term" value="P:ribosomal large subunit biogenesis"/>
    <property type="evidence" value="ECO:0007669"/>
    <property type="project" value="TreeGrafter"/>
</dbReference>
<name>A0AAJ8M164_9TREE</name>
<dbReference type="Gene3D" id="3.40.50.150">
    <property type="entry name" value="Vaccinia Virus protein VP39"/>
    <property type="match status" value="1"/>
</dbReference>
<evidence type="ECO:0000313" key="11">
    <source>
        <dbReference type="EMBL" id="WVN88735.1"/>
    </source>
</evidence>
<proteinExistence type="inferred from homology"/>
<evidence type="ECO:0000313" key="12">
    <source>
        <dbReference type="Proteomes" id="UP000094043"/>
    </source>
</evidence>
<dbReference type="PANTHER" id="PTHR12787:SF0">
    <property type="entry name" value="RIBOSOMAL RNA-PROCESSING PROTEIN 8"/>
    <property type="match status" value="1"/>
</dbReference>
<comment type="function">
    <text evidence="9">S-adenosyl-L-methionine-dependent methyltransferase that specifically methylates the N(1) position of adenine in helix 25.1 in 25S rRNA. Required both for ribosomal 40S and 60S subunits biogenesis. Required for efficient pre-rRNA cleavage at site A2.</text>
</comment>
<dbReference type="InterPro" id="IPR042036">
    <property type="entry name" value="RRP8_N"/>
</dbReference>
<dbReference type="GeneID" id="91088158"/>
<evidence type="ECO:0000256" key="5">
    <source>
        <dbReference type="ARBA" id="ARBA00022679"/>
    </source>
</evidence>
<comment type="similarity">
    <text evidence="2 9">Belongs to the methyltransferase superfamily. RRP8 family.</text>
</comment>
<dbReference type="GO" id="GO:0005730">
    <property type="term" value="C:nucleolus"/>
    <property type="evidence" value="ECO:0007669"/>
    <property type="project" value="UniProtKB-SubCell"/>
</dbReference>
<evidence type="ECO:0000256" key="9">
    <source>
        <dbReference type="RuleBase" id="RU365074"/>
    </source>
</evidence>
<keyword evidence="3 9" id="KW-0698">rRNA processing</keyword>
<evidence type="ECO:0000256" key="2">
    <source>
        <dbReference type="ARBA" id="ARBA00006301"/>
    </source>
</evidence>
<reference evidence="11" key="3">
    <citation type="submission" date="2024-01" db="EMBL/GenBank/DDBJ databases">
        <authorList>
            <person name="Coelho M.A."/>
            <person name="David-Palma M."/>
            <person name="Shea T."/>
            <person name="Sun S."/>
            <person name="Cuomo C.A."/>
            <person name="Heitman J."/>
        </authorList>
    </citation>
    <scope>NUCLEOTIDE SEQUENCE</scope>
    <source>
        <strain evidence="11">CBS 7841</strain>
    </source>
</reference>
<gene>
    <name evidence="11" type="ORF">L203_103948</name>
</gene>
<evidence type="ECO:0000256" key="1">
    <source>
        <dbReference type="ARBA" id="ARBA00004604"/>
    </source>
</evidence>